<dbReference type="Pfam" id="PF00078">
    <property type="entry name" value="RVT_1"/>
    <property type="match status" value="1"/>
</dbReference>
<name>A0ABV8SES9_9BACL</name>
<dbReference type="Proteomes" id="UP001595755">
    <property type="component" value="Unassembled WGS sequence"/>
</dbReference>
<keyword evidence="4" id="KW-0548">Nucleotidyltransferase</keyword>
<dbReference type="GO" id="GO:0003964">
    <property type="term" value="F:RNA-directed DNA polymerase activity"/>
    <property type="evidence" value="ECO:0007669"/>
    <property type="project" value="UniProtKB-KW"/>
</dbReference>
<dbReference type="EMBL" id="JBHSED010000058">
    <property type="protein sequence ID" value="MFC4306079.1"/>
    <property type="molecule type" value="Genomic_DNA"/>
</dbReference>
<dbReference type="CDD" id="cd01651">
    <property type="entry name" value="RT_G2_intron"/>
    <property type="match status" value="1"/>
</dbReference>
<evidence type="ECO:0000313" key="4">
    <source>
        <dbReference type="EMBL" id="MFC4306079.1"/>
    </source>
</evidence>
<accession>A0ABV8SES9</accession>
<evidence type="ECO:0000256" key="2">
    <source>
        <dbReference type="SAM" id="MobiDB-lite"/>
    </source>
</evidence>
<comment type="caution">
    <text evidence="4">The sequence shown here is derived from an EMBL/GenBank/DDBJ whole genome shotgun (WGS) entry which is preliminary data.</text>
</comment>
<gene>
    <name evidence="4" type="primary">ltrA</name>
    <name evidence="4" type="ORF">ACFO1S_21850</name>
</gene>
<keyword evidence="1" id="KW-0175">Coiled coil</keyword>
<dbReference type="PROSITE" id="PS50878">
    <property type="entry name" value="RT_POL"/>
    <property type="match status" value="1"/>
</dbReference>
<organism evidence="4 5">
    <name type="scientific">Cohnella boryungensis</name>
    <dbReference type="NCBI Taxonomy" id="768479"/>
    <lineage>
        <taxon>Bacteria</taxon>
        <taxon>Bacillati</taxon>
        <taxon>Bacillota</taxon>
        <taxon>Bacilli</taxon>
        <taxon>Bacillales</taxon>
        <taxon>Paenibacillaceae</taxon>
        <taxon>Cohnella</taxon>
    </lineage>
</organism>
<dbReference type="PANTHER" id="PTHR34047:SF8">
    <property type="entry name" value="PROTEIN YKFC"/>
    <property type="match status" value="1"/>
</dbReference>
<dbReference type="InterPro" id="IPR043128">
    <property type="entry name" value="Rev_trsase/Diguanyl_cyclase"/>
</dbReference>
<sequence>MERILGGENLNRAYKQVKRNHGAPGIDGMTAEAALPWLRENRDELLQSIRNGSYRPSPVRRKEIPKPDGSGVRKLGIPTVVDRIIQQAIAQQLQPLFEPLFSEGSYGYRPGRSAQQAIRKVKAYAEQGYDHAVEIDLSKYFTLNHELLLNLLRKQIQDKRVIDLIKKYLKSGFMENGIRRETEEGSPQGGPLSPLLANFYLNEFDQEMKRRGVTVIRYADDIVVLAKSRRAAMRLLESSRTYLENRLKLQMNTQKSKVVSVVAQKHFKFLGFAMGKNGNGVYIRVHRQSLAKAKKKLKELTNRSQGRNARQVMENVKIYIRGWIGYFYVPDMKRILQNWNEWLRRRMRMYIWKQWKKPKTKVQNLRKLGVPEWQAYQWGNTRLGYWRIAGSAVLHRPVTNEKLAQAGYYDFPAQYEAVEPSLLNGTYGGVEGQLLN</sequence>
<protein>
    <submittedName>
        <fullName evidence="4">Group II intron reverse transcriptase/maturase</fullName>
        <ecNumber evidence="4">2.7.7.49</ecNumber>
    </submittedName>
</protein>
<dbReference type="RefSeq" id="WP_204601836.1">
    <property type="nucleotide sequence ID" value="NZ_JBHSED010000058.1"/>
</dbReference>
<dbReference type="InterPro" id="IPR051083">
    <property type="entry name" value="GrpII_Intron_Splice-Mob/Def"/>
</dbReference>
<proteinExistence type="predicted"/>
<feature type="domain" description="Reverse transcriptase" evidence="3">
    <location>
        <begin position="45"/>
        <end position="274"/>
    </location>
</feature>
<dbReference type="InterPro" id="IPR030931">
    <property type="entry name" value="Group_II_RT_mat"/>
</dbReference>
<feature type="coiled-coil region" evidence="1">
    <location>
        <begin position="283"/>
        <end position="310"/>
    </location>
</feature>
<dbReference type="SUPFAM" id="SSF56672">
    <property type="entry name" value="DNA/RNA polymerases"/>
    <property type="match status" value="1"/>
</dbReference>
<dbReference type="Gene3D" id="3.30.70.270">
    <property type="match status" value="1"/>
</dbReference>
<dbReference type="InterPro" id="IPR013597">
    <property type="entry name" value="Mat_intron_G2"/>
</dbReference>
<evidence type="ECO:0000259" key="3">
    <source>
        <dbReference type="PROSITE" id="PS50878"/>
    </source>
</evidence>
<dbReference type="PANTHER" id="PTHR34047">
    <property type="entry name" value="NUCLEAR INTRON MATURASE 1, MITOCHONDRIAL-RELATED"/>
    <property type="match status" value="1"/>
</dbReference>
<dbReference type="InterPro" id="IPR043502">
    <property type="entry name" value="DNA/RNA_pol_sf"/>
</dbReference>
<evidence type="ECO:0000256" key="1">
    <source>
        <dbReference type="SAM" id="Coils"/>
    </source>
</evidence>
<keyword evidence="4" id="KW-0808">Transferase</keyword>
<keyword evidence="5" id="KW-1185">Reference proteome</keyword>
<dbReference type="NCBIfam" id="TIGR04416">
    <property type="entry name" value="group_II_RT_mat"/>
    <property type="match status" value="1"/>
</dbReference>
<feature type="region of interest" description="Disordered" evidence="2">
    <location>
        <begin position="49"/>
        <end position="68"/>
    </location>
</feature>
<dbReference type="InterPro" id="IPR000477">
    <property type="entry name" value="RT_dom"/>
</dbReference>
<evidence type="ECO:0000313" key="5">
    <source>
        <dbReference type="Proteomes" id="UP001595755"/>
    </source>
</evidence>
<dbReference type="EC" id="2.7.7.49" evidence="4"/>
<reference evidence="5" key="1">
    <citation type="journal article" date="2019" name="Int. J. Syst. Evol. Microbiol.">
        <title>The Global Catalogue of Microorganisms (GCM) 10K type strain sequencing project: providing services to taxonomists for standard genome sequencing and annotation.</title>
        <authorList>
            <consortium name="The Broad Institute Genomics Platform"/>
            <consortium name="The Broad Institute Genome Sequencing Center for Infectious Disease"/>
            <person name="Wu L."/>
            <person name="Ma J."/>
        </authorList>
    </citation>
    <scope>NUCLEOTIDE SEQUENCE [LARGE SCALE GENOMIC DNA]</scope>
    <source>
        <strain evidence="5">CGMCC 4.1641</strain>
    </source>
</reference>
<keyword evidence="4" id="KW-0695">RNA-directed DNA polymerase</keyword>
<dbReference type="Pfam" id="PF08388">
    <property type="entry name" value="GIIM"/>
    <property type="match status" value="1"/>
</dbReference>